<sequence>MSCKLFFGGILLGLVFGESYLVKLRGQTRMEMHVHLASVARLFEKRSSESAIKAVFEMGNMYHVHMAADIVQVIQAMSEVEYIEQDSIIQADSFQKNVTWGLERISKRGKVLGMSHGYTYYGDGEGVDVYVVDTGIMVDHPEFEGRARFRARFAGENDFDESGHGTHCAGTVASKSYGVAKKASLVAVRVLDENGSGTTSGVIAGLHWAMLDCQGTRGNVISMSLGGQVSLALNDMVDAAVQEGIVVVAAGGNNNDDACLRSPASALGAITVGATDINDARAFFSNYGSCIDIFAPGTAIMSTWNNGLTNSISGTSMAAPHVAGLAAILLSTGTPRHQISEDIKQLAVKNAIYDAGSESPNLLANNGAQPRSKCQRVKTK</sequence>
<comment type="caution">
    <text evidence="1">The sequence shown here is derived from an EMBL/GenBank/DDBJ whole genome shotgun (WGS) entry which is preliminary data.</text>
</comment>
<keyword evidence="1" id="KW-0378">Hydrolase</keyword>
<dbReference type="Proteomes" id="UP001165960">
    <property type="component" value="Unassembled WGS sequence"/>
</dbReference>
<dbReference type="EMBL" id="QTSX02000382">
    <property type="protein sequence ID" value="KAJ9087053.1"/>
    <property type="molecule type" value="Genomic_DNA"/>
</dbReference>
<reference evidence="1" key="1">
    <citation type="submission" date="2022-04" db="EMBL/GenBank/DDBJ databases">
        <title>Genome of the entomopathogenic fungus Entomophthora muscae.</title>
        <authorList>
            <person name="Elya C."/>
            <person name="Lovett B.R."/>
            <person name="Lee E."/>
            <person name="Macias A.M."/>
            <person name="Hajek A.E."/>
            <person name="De Bivort B.L."/>
            <person name="Kasson M.T."/>
            <person name="De Fine Licht H.H."/>
            <person name="Stajich J.E."/>
        </authorList>
    </citation>
    <scope>NUCLEOTIDE SEQUENCE</scope>
    <source>
        <strain evidence="1">Berkeley</strain>
    </source>
</reference>
<dbReference type="EC" id="3.4.21.48" evidence="1"/>
<accession>A0ACC2UJ32</accession>
<protein>
    <submittedName>
        <fullName evidence="1">Proteinase B</fullName>
        <ecNumber evidence="1">3.4.21.48</ecNumber>
    </submittedName>
</protein>
<evidence type="ECO:0000313" key="2">
    <source>
        <dbReference type="Proteomes" id="UP001165960"/>
    </source>
</evidence>
<gene>
    <name evidence="1" type="primary">PRB1_48</name>
    <name evidence="1" type="ORF">DSO57_1037071</name>
</gene>
<evidence type="ECO:0000313" key="1">
    <source>
        <dbReference type="EMBL" id="KAJ9087053.1"/>
    </source>
</evidence>
<proteinExistence type="predicted"/>
<keyword evidence="2" id="KW-1185">Reference proteome</keyword>
<name>A0ACC2UJ32_9FUNG</name>
<organism evidence="1 2">
    <name type="scientific">Entomophthora muscae</name>
    <dbReference type="NCBI Taxonomy" id="34485"/>
    <lineage>
        <taxon>Eukaryota</taxon>
        <taxon>Fungi</taxon>
        <taxon>Fungi incertae sedis</taxon>
        <taxon>Zoopagomycota</taxon>
        <taxon>Entomophthoromycotina</taxon>
        <taxon>Entomophthoromycetes</taxon>
        <taxon>Entomophthorales</taxon>
        <taxon>Entomophthoraceae</taxon>
        <taxon>Entomophthora</taxon>
    </lineage>
</organism>